<feature type="transmembrane region" description="Helical" evidence="2">
    <location>
        <begin position="361"/>
        <end position="381"/>
    </location>
</feature>
<feature type="coiled-coil region" evidence="1">
    <location>
        <begin position="384"/>
        <end position="412"/>
    </location>
</feature>
<dbReference type="SUPFAM" id="SSF46894">
    <property type="entry name" value="C-terminal effector domain of the bipartite response regulators"/>
    <property type="match status" value="1"/>
</dbReference>
<dbReference type="Proteomes" id="UP000199595">
    <property type="component" value="Unassembled WGS sequence"/>
</dbReference>
<dbReference type="GO" id="GO:0006355">
    <property type="term" value="P:regulation of DNA-templated transcription"/>
    <property type="evidence" value="ECO:0007669"/>
    <property type="project" value="InterPro"/>
</dbReference>
<dbReference type="InterPro" id="IPR036388">
    <property type="entry name" value="WH-like_DNA-bd_sf"/>
</dbReference>
<evidence type="ECO:0000313" key="4">
    <source>
        <dbReference type="Proteomes" id="UP000199595"/>
    </source>
</evidence>
<accession>A0A1H3BJP1</accession>
<keyword evidence="1" id="KW-0175">Coiled coil</keyword>
<dbReference type="InterPro" id="IPR019734">
    <property type="entry name" value="TPR_rpt"/>
</dbReference>
<dbReference type="SMART" id="SM00028">
    <property type="entry name" value="TPR"/>
    <property type="match status" value="4"/>
</dbReference>
<sequence>MTKKINKHWHKITLTLLFGLVFGWSTFIYAIQSTYFQIPQKKYINKETAIADSITSLEIAYTNLIKKGDTLNAIRTLNNLARVYSHQGNHKESYDKLWAALILADTANKTETKSSIYREIGRHYSYYHRKDKAIHFLNLSLNIKKELVKKGKIDKHRLVNNYSSFVSTYRELNNFELGEKYLDSCYIYFDTLKNKSRANFLKFEEAVILSHKGKDDDAIAIFNNLIPKFTNNQYGYLVLIYKYLGDSYQNNENFIQSQFCYKKAIEVSELKNVHKDFIPLVYEGLSSLYFSKGKYLQAYNSLKKAKDLDAVFFDSRSPNNAPLLEIQDDFRKDKELQIKTLQEQKLKQFEQEEKVELLEKILLLGLLMFLLLFGYNSYRALRTKHKIEKKLLKKERELEKQKDTELIELKNKELAASVLKLIEKDVFLEQIKDRLSKTPSTELNKDTKKIISSISNKKNENWNEFQARFVAINKSFYKKLEADFPNLTMNDQKLCALIKLNFSSKDIAQLLNMSIESVHTTRSRLRKKLNITREVNLKKFISNI</sequence>
<dbReference type="Gene3D" id="1.25.40.10">
    <property type="entry name" value="Tetratricopeptide repeat domain"/>
    <property type="match status" value="2"/>
</dbReference>
<dbReference type="AlphaFoldDB" id="A0A1H3BJP1"/>
<dbReference type="RefSeq" id="WP_090123396.1">
    <property type="nucleotide sequence ID" value="NZ_FNNJ01000005.1"/>
</dbReference>
<dbReference type="InterPro" id="IPR011990">
    <property type="entry name" value="TPR-like_helical_dom_sf"/>
</dbReference>
<dbReference type="STRING" id="762486.SAMN05444411_105140"/>
<keyword evidence="2" id="KW-0472">Membrane</keyword>
<dbReference type="GO" id="GO:0003677">
    <property type="term" value="F:DNA binding"/>
    <property type="evidence" value="ECO:0007669"/>
    <property type="project" value="InterPro"/>
</dbReference>
<organism evidence="3 4">
    <name type="scientific">Lutibacter oricola</name>
    <dbReference type="NCBI Taxonomy" id="762486"/>
    <lineage>
        <taxon>Bacteria</taxon>
        <taxon>Pseudomonadati</taxon>
        <taxon>Bacteroidota</taxon>
        <taxon>Flavobacteriia</taxon>
        <taxon>Flavobacteriales</taxon>
        <taxon>Flavobacteriaceae</taxon>
        <taxon>Lutibacter</taxon>
    </lineage>
</organism>
<dbReference type="Gene3D" id="1.10.10.10">
    <property type="entry name" value="Winged helix-like DNA-binding domain superfamily/Winged helix DNA-binding domain"/>
    <property type="match status" value="1"/>
</dbReference>
<evidence type="ECO:0000256" key="1">
    <source>
        <dbReference type="SAM" id="Coils"/>
    </source>
</evidence>
<gene>
    <name evidence="3" type="ORF">SAMN05444411_105140</name>
</gene>
<keyword evidence="4" id="KW-1185">Reference proteome</keyword>
<keyword evidence="2" id="KW-0812">Transmembrane</keyword>
<proteinExistence type="predicted"/>
<dbReference type="OrthoDB" id="1090267at2"/>
<reference evidence="3 4" key="1">
    <citation type="submission" date="2016-10" db="EMBL/GenBank/DDBJ databases">
        <authorList>
            <person name="de Groot N.N."/>
        </authorList>
    </citation>
    <scope>NUCLEOTIDE SEQUENCE [LARGE SCALE GENOMIC DNA]</scope>
    <source>
        <strain evidence="3 4">DSM 24956</strain>
    </source>
</reference>
<dbReference type="Pfam" id="PF13181">
    <property type="entry name" value="TPR_8"/>
    <property type="match status" value="1"/>
</dbReference>
<dbReference type="EMBL" id="FNNJ01000005">
    <property type="protein sequence ID" value="SDX42133.1"/>
    <property type="molecule type" value="Genomic_DNA"/>
</dbReference>
<name>A0A1H3BJP1_9FLAO</name>
<keyword evidence="2" id="KW-1133">Transmembrane helix</keyword>
<evidence type="ECO:0000256" key="2">
    <source>
        <dbReference type="SAM" id="Phobius"/>
    </source>
</evidence>
<dbReference type="InterPro" id="IPR016032">
    <property type="entry name" value="Sig_transdc_resp-reg_C-effctor"/>
</dbReference>
<dbReference type="SUPFAM" id="SSF48452">
    <property type="entry name" value="TPR-like"/>
    <property type="match status" value="2"/>
</dbReference>
<evidence type="ECO:0000313" key="3">
    <source>
        <dbReference type="EMBL" id="SDX42133.1"/>
    </source>
</evidence>
<protein>
    <submittedName>
        <fullName evidence="3">Tetratricopeptide repeat-containing protein</fullName>
    </submittedName>
</protein>